<dbReference type="InterPro" id="IPR012938">
    <property type="entry name" value="Glc/Sorbosone_DH"/>
</dbReference>
<feature type="domain" description="Glucose/Sorbosone dehydrogenase" evidence="1">
    <location>
        <begin position="55"/>
        <end position="399"/>
    </location>
</feature>
<dbReference type="PANTHER" id="PTHR19328:SF75">
    <property type="entry name" value="ALDOSE SUGAR DEHYDROGENASE YLII"/>
    <property type="match status" value="1"/>
</dbReference>
<accession>A0A928VIP7</accession>
<dbReference type="PROSITE" id="PS51257">
    <property type="entry name" value="PROKAR_LIPOPROTEIN"/>
    <property type="match status" value="1"/>
</dbReference>
<name>A0A928VIP7_9CYAN</name>
<dbReference type="Gene3D" id="2.120.10.30">
    <property type="entry name" value="TolB, C-terminal domain"/>
    <property type="match status" value="1"/>
</dbReference>
<evidence type="ECO:0000313" key="3">
    <source>
        <dbReference type="Proteomes" id="UP000625316"/>
    </source>
</evidence>
<dbReference type="EMBL" id="JADEXQ010000014">
    <property type="protein sequence ID" value="MBE9029338.1"/>
    <property type="molecule type" value="Genomic_DNA"/>
</dbReference>
<dbReference type="InterPro" id="IPR011041">
    <property type="entry name" value="Quinoprot_gluc/sorb_DH_b-prop"/>
</dbReference>
<dbReference type="AlphaFoldDB" id="A0A928VIP7"/>
<organism evidence="2 3">
    <name type="scientific">Romeriopsis navalis LEGE 11480</name>
    <dbReference type="NCBI Taxonomy" id="2777977"/>
    <lineage>
        <taxon>Bacteria</taxon>
        <taxon>Bacillati</taxon>
        <taxon>Cyanobacteriota</taxon>
        <taxon>Cyanophyceae</taxon>
        <taxon>Leptolyngbyales</taxon>
        <taxon>Leptolyngbyaceae</taxon>
        <taxon>Romeriopsis</taxon>
        <taxon>Romeriopsis navalis</taxon>
    </lineage>
</organism>
<dbReference type="Proteomes" id="UP000625316">
    <property type="component" value="Unassembled WGS sequence"/>
</dbReference>
<sequence>MRTRSIATLTGLLLGMGALLGCAPAIPVPSERLSPKAEQLAAIAAVKPVPIVSGLKHPWGMAWLPDGQILITERPGRLRLVKNGKLDPKPIEGVTAVSTIAAQQLFATQQGGLLDVAIHPRFAKNRWVYFTYSHGTRNANRTRVARAKFDGKQLDQWQVIFEVAQTKRGGQHFGSRLTWLPDETLLVSIGDGGNPPVKLDGDLIRKQAQNRASHLGKVIRIKDDGSIPADNPFVSTKGAAPAVWSYGHRNIQGMTYDPLRQRVWATEHGSRGGDELNLVQSGKNYGWPVVSFSQEYTSNRAVAPATSAPNMLDPKRVWTPSIAPSGLAIYTGDRIPQWRGNLFAGALVARSIRRLELDAAGNVTAESQIPIGQRVRDVRQGPDGYLYVLTDANSGQLLRLEVDSPKSP</sequence>
<dbReference type="RefSeq" id="WP_264324156.1">
    <property type="nucleotide sequence ID" value="NZ_JADEXQ010000014.1"/>
</dbReference>
<dbReference type="PANTHER" id="PTHR19328">
    <property type="entry name" value="HEDGEHOG-INTERACTING PROTEIN"/>
    <property type="match status" value="1"/>
</dbReference>
<gene>
    <name evidence="2" type="ORF">IQ266_06125</name>
</gene>
<dbReference type="SUPFAM" id="SSF50952">
    <property type="entry name" value="Soluble quinoprotein glucose dehydrogenase"/>
    <property type="match status" value="1"/>
</dbReference>
<protein>
    <submittedName>
        <fullName evidence="2">PQQ-dependent sugar dehydrogenase</fullName>
    </submittedName>
</protein>
<dbReference type="Pfam" id="PF07995">
    <property type="entry name" value="GSDH"/>
    <property type="match status" value="1"/>
</dbReference>
<comment type="caution">
    <text evidence="2">The sequence shown here is derived from an EMBL/GenBank/DDBJ whole genome shotgun (WGS) entry which is preliminary data.</text>
</comment>
<evidence type="ECO:0000313" key="2">
    <source>
        <dbReference type="EMBL" id="MBE9029338.1"/>
    </source>
</evidence>
<dbReference type="InterPro" id="IPR011042">
    <property type="entry name" value="6-blade_b-propeller_TolB-like"/>
</dbReference>
<evidence type="ECO:0000259" key="1">
    <source>
        <dbReference type="Pfam" id="PF07995"/>
    </source>
</evidence>
<reference evidence="2" key="1">
    <citation type="submission" date="2020-10" db="EMBL/GenBank/DDBJ databases">
        <authorList>
            <person name="Castelo-Branco R."/>
            <person name="Eusebio N."/>
            <person name="Adriana R."/>
            <person name="Vieira A."/>
            <person name="Brugerolle De Fraissinette N."/>
            <person name="Rezende De Castro R."/>
            <person name="Schneider M.P."/>
            <person name="Vasconcelos V."/>
            <person name="Leao P.N."/>
        </authorList>
    </citation>
    <scope>NUCLEOTIDE SEQUENCE</scope>
    <source>
        <strain evidence="2">LEGE 11480</strain>
    </source>
</reference>
<proteinExistence type="predicted"/>
<keyword evidence="3" id="KW-1185">Reference proteome</keyword>